<comment type="subcellular location">
    <subcellularLocation>
        <location evidence="1">Membrane</location>
    </subcellularLocation>
</comment>
<evidence type="ECO:0000256" key="5">
    <source>
        <dbReference type="ARBA" id="ARBA00022989"/>
    </source>
</evidence>
<gene>
    <name evidence="8" type="primary">HEX6</name>
    <name evidence="8" type="ORF">QJS10_CPB17g02423</name>
</gene>
<evidence type="ECO:0000256" key="2">
    <source>
        <dbReference type="ARBA" id="ARBA00010992"/>
    </source>
</evidence>
<accession>A0AAV9CSX0</accession>
<dbReference type="PANTHER" id="PTHR23500:SF574">
    <property type="entry name" value="SUGAR TRANSPORT PROTEIN 1"/>
    <property type="match status" value="1"/>
</dbReference>
<evidence type="ECO:0000313" key="9">
    <source>
        <dbReference type="Proteomes" id="UP001180020"/>
    </source>
</evidence>
<proteinExistence type="inferred from homology"/>
<dbReference type="Pfam" id="PF00083">
    <property type="entry name" value="Sugar_tr"/>
    <property type="match status" value="1"/>
</dbReference>
<keyword evidence="7" id="KW-0732">Signal</keyword>
<keyword evidence="3" id="KW-0813">Transport</keyword>
<keyword evidence="9" id="KW-1185">Reference proteome</keyword>
<evidence type="ECO:0000256" key="6">
    <source>
        <dbReference type="ARBA" id="ARBA00023136"/>
    </source>
</evidence>
<evidence type="ECO:0000256" key="7">
    <source>
        <dbReference type="SAM" id="SignalP"/>
    </source>
</evidence>
<dbReference type="EMBL" id="JAUJYO010000017">
    <property type="protein sequence ID" value="KAK1291774.1"/>
    <property type="molecule type" value="Genomic_DNA"/>
</dbReference>
<dbReference type="Gene3D" id="1.20.1250.20">
    <property type="entry name" value="MFS general substrate transporter like domains"/>
    <property type="match status" value="1"/>
</dbReference>
<name>A0AAV9CSX0_ACOCL</name>
<reference evidence="8" key="1">
    <citation type="journal article" date="2023" name="Nat. Commun.">
        <title>Diploid and tetraploid genomes of Acorus and the evolution of monocots.</title>
        <authorList>
            <person name="Ma L."/>
            <person name="Liu K.W."/>
            <person name="Li Z."/>
            <person name="Hsiao Y.Y."/>
            <person name="Qi Y."/>
            <person name="Fu T."/>
            <person name="Tang G.D."/>
            <person name="Zhang D."/>
            <person name="Sun W.H."/>
            <person name="Liu D.K."/>
            <person name="Li Y."/>
            <person name="Chen G.Z."/>
            <person name="Liu X.D."/>
            <person name="Liao X.Y."/>
            <person name="Jiang Y.T."/>
            <person name="Yu X."/>
            <person name="Hao Y."/>
            <person name="Huang J."/>
            <person name="Zhao X.W."/>
            <person name="Ke S."/>
            <person name="Chen Y.Y."/>
            <person name="Wu W.L."/>
            <person name="Hsu J.L."/>
            <person name="Lin Y.F."/>
            <person name="Huang M.D."/>
            <person name="Li C.Y."/>
            <person name="Huang L."/>
            <person name="Wang Z.W."/>
            <person name="Zhao X."/>
            <person name="Zhong W.Y."/>
            <person name="Peng D.H."/>
            <person name="Ahmad S."/>
            <person name="Lan S."/>
            <person name="Zhang J.S."/>
            <person name="Tsai W.C."/>
            <person name="Van de Peer Y."/>
            <person name="Liu Z.J."/>
        </authorList>
    </citation>
    <scope>NUCLEOTIDE SEQUENCE</scope>
    <source>
        <strain evidence="8">CP</strain>
    </source>
</reference>
<sequence>MLIGWIIISILTANLINYATSKIKSGKRWRISLDLTTVPNHIITLSSLFLPDNPNSLIDRDNDDTTKDMLRRIHSISDIDLVTTMEAFKAVEKPWRNVLKKKSSRRFLHLSMVKMEKNVVMRLTNPMMTNDKRGA</sequence>
<feature type="chain" id="PRO_5043978812" evidence="7">
    <location>
        <begin position="22"/>
        <end position="135"/>
    </location>
</feature>
<dbReference type="InterPro" id="IPR045262">
    <property type="entry name" value="STP/PLT_plant"/>
</dbReference>
<keyword evidence="5" id="KW-1133">Transmembrane helix</keyword>
<dbReference type="PANTHER" id="PTHR23500">
    <property type="entry name" value="SOLUTE CARRIER FAMILY 2, FACILITATED GLUCOSE TRANSPORTER"/>
    <property type="match status" value="1"/>
</dbReference>
<dbReference type="GO" id="GO:0016020">
    <property type="term" value="C:membrane"/>
    <property type="evidence" value="ECO:0007669"/>
    <property type="project" value="UniProtKB-SubCell"/>
</dbReference>
<evidence type="ECO:0000256" key="1">
    <source>
        <dbReference type="ARBA" id="ARBA00004370"/>
    </source>
</evidence>
<dbReference type="InterPro" id="IPR005828">
    <property type="entry name" value="MFS_sugar_transport-like"/>
</dbReference>
<dbReference type="AlphaFoldDB" id="A0AAV9CSX0"/>
<keyword evidence="6" id="KW-0472">Membrane</keyword>
<keyword evidence="4" id="KW-0812">Transmembrane</keyword>
<dbReference type="InterPro" id="IPR036259">
    <property type="entry name" value="MFS_trans_sf"/>
</dbReference>
<evidence type="ECO:0000313" key="8">
    <source>
        <dbReference type="EMBL" id="KAK1291774.1"/>
    </source>
</evidence>
<evidence type="ECO:0000256" key="3">
    <source>
        <dbReference type="ARBA" id="ARBA00022448"/>
    </source>
</evidence>
<feature type="signal peptide" evidence="7">
    <location>
        <begin position="1"/>
        <end position="21"/>
    </location>
</feature>
<dbReference type="GO" id="GO:0015144">
    <property type="term" value="F:carbohydrate transmembrane transporter activity"/>
    <property type="evidence" value="ECO:0007669"/>
    <property type="project" value="InterPro"/>
</dbReference>
<comment type="caution">
    <text evidence="8">The sequence shown here is derived from an EMBL/GenBank/DDBJ whole genome shotgun (WGS) entry which is preliminary data.</text>
</comment>
<protein>
    <submittedName>
        <fullName evidence="8">Hexose carrier protein HEX6</fullName>
    </submittedName>
</protein>
<organism evidence="8 9">
    <name type="scientific">Acorus calamus</name>
    <name type="common">Sweet flag</name>
    <dbReference type="NCBI Taxonomy" id="4465"/>
    <lineage>
        <taxon>Eukaryota</taxon>
        <taxon>Viridiplantae</taxon>
        <taxon>Streptophyta</taxon>
        <taxon>Embryophyta</taxon>
        <taxon>Tracheophyta</taxon>
        <taxon>Spermatophyta</taxon>
        <taxon>Magnoliopsida</taxon>
        <taxon>Liliopsida</taxon>
        <taxon>Acoraceae</taxon>
        <taxon>Acorus</taxon>
    </lineage>
</organism>
<evidence type="ECO:0000256" key="4">
    <source>
        <dbReference type="ARBA" id="ARBA00022692"/>
    </source>
</evidence>
<comment type="similarity">
    <text evidence="2">Belongs to the major facilitator superfamily. Sugar transporter (TC 2.A.1.1) family.</text>
</comment>
<dbReference type="Proteomes" id="UP001180020">
    <property type="component" value="Unassembled WGS sequence"/>
</dbReference>
<reference evidence="8" key="2">
    <citation type="submission" date="2023-06" db="EMBL/GenBank/DDBJ databases">
        <authorList>
            <person name="Ma L."/>
            <person name="Liu K.-W."/>
            <person name="Li Z."/>
            <person name="Hsiao Y.-Y."/>
            <person name="Qi Y."/>
            <person name="Fu T."/>
            <person name="Tang G."/>
            <person name="Zhang D."/>
            <person name="Sun W.-H."/>
            <person name="Liu D.-K."/>
            <person name="Li Y."/>
            <person name="Chen G.-Z."/>
            <person name="Liu X.-D."/>
            <person name="Liao X.-Y."/>
            <person name="Jiang Y.-T."/>
            <person name="Yu X."/>
            <person name="Hao Y."/>
            <person name="Huang J."/>
            <person name="Zhao X.-W."/>
            <person name="Ke S."/>
            <person name="Chen Y.-Y."/>
            <person name="Wu W.-L."/>
            <person name="Hsu J.-L."/>
            <person name="Lin Y.-F."/>
            <person name="Huang M.-D."/>
            <person name="Li C.-Y."/>
            <person name="Huang L."/>
            <person name="Wang Z.-W."/>
            <person name="Zhao X."/>
            <person name="Zhong W.-Y."/>
            <person name="Peng D.-H."/>
            <person name="Ahmad S."/>
            <person name="Lan S."/>
            <person name="Zhang J.-S."/>
            <person name="Tsai W.-C."/>
            <person name="Van De Peer Y."/>
            <person name="Liu Z.-J."/>
        </authorList>
    </citation>
    <scope>NUCLEOTIDE SEQUENCE</scope>
    <source>
        <strain evidence="8">CP</strain>
        <tissue evidence="8">Leaves</tissue>
    </source>
</reference>